<evidence type="ECO:0000259" key="8">
    <source>
        <dbReference type="PROSITE" id="PS51379"/>
    </source>
</evidence>
<feature type="transmembrane region" description="Helical" evidence="7">
    <location>
        <begin position="375"/>
        <end position="396"/>
    </location>
</feature>
<dbReference type="RefSeq" id="WP_145057094.1">
    <property type="nucleotide sequence ID" value="NZ_CP036263.1"/>
</dbReference>
<proteinExistence type="predicted"/>
<keyword evidence="10" id="KW-1185">Reference proteome</keyword>
<dbReference type="PROSITE" id="PS00198">
    <property type="entry name" value="4FE4S_FER_1"/>
    <property type="match status" value="1"/>
</dbReference>
<dbReference type="Proteomes" id="UP000319852">
    <property type="component" value="Chromosome"/>
</dbReference>
<dbReference type="PANTHER" id="PTHR43545">
    <property type="entry name" value="FORMATE DEHYDROGENASE, NITRATE-INDUCIBLE, IRON-SULFUR SUBUNIT"/>
    <property type="match status" value="1"/>
</dbReference>
<keyword evidence="7" id="KW-0472">Membrane</keyword>
<dbReference type="CDD" id="cd16371">
    <property type="entry name" value="DMSOR_beta_like"/>
    <property type="match status" value="1"/>
</dbReference>
<evidence type="ECO:0000256" key="7">
    <source>
        <dbReference type="SAM" id="Phobius"/>
    </source>
</evidence>
<dbReference type="SUPFAM" id="SSF54862">
    <property type="entry name" value="4Fe-4S ferredoxins"/>
    <property type="match status" value="1"/>
</dbReference>
<keyword evidence="6" id="KW-0411">Iron-sulfur</keyword>
<evidence type="ECO:0000256" key="2">
    <source>
        <dbReference type="ARBA" id="ARBA00022485"/>
    </source>
</evidence>
<feature type="transmembrane region" description="Helical" evidence="7">
    <location>
        <begin position="343"/>
        <end position="363"/>
    </location>
</feature>
<evidence type="ECO:0000256" key="1">
    <source>
        <dbReference type="ARBA" id="ARBA00004196"/>
    </source>
</evidence>
<feature type="transmembrane region" description="Helical" evidence="7">
    <location>
        <begin position="454"/>
        <end position="475"/>
    </location>
</feature>
<accession>A0A517MQ89</accession>
<keyword evidence="4" id="KW-0677">Repeat</keyword>
<dbReference type="InterPro" id="IPR051555">
    <property type="entry name" value="FDH_Electron_Transfer_Unit"/>
</dbReference>
<feature type="domain" description="4Fe-4S ferredoxin-type" evidence="8">
    <location>
        <begin position="142"/>
        <end position="171"/>
    </location>
</feature>
<dbReference type="GO" id="GO:0016020">
    <property type="term" value="C:membrane"/>
    <property type="evidence" value="ECO:0007669"/>
    <property type="project" value="InterPro"/>
</dbReference>
<dbReference type="InterPro" id="IPR017900">
    <property type="entry name" value="4Fe4S_Fe_S_CS"/>
</dbReference>
<dbReference type="GO" id="GO:0030313">
    <property type="term" value="C:cell envelope"/>
    <property type="evidence" value="ECO:0007669"/>
    <property type="project" value="UniProtKB-SubCell"/>
</dbReference>
<evidence type="ECO:0000256" key="6">
    <source>
        <dbReference type="ARBA" id="ARBA00023014"/>
    </source>
</evidence>
<dbReference type="Pfam" id="PF13247">
    <property type="entry name" value="Fer4_11"/>
    <property type="match status" value="1"/>
</dbReference>
<feature type="transmembrane region" description="Helical" evidence="7">
    <location>
        <begin position="262"/>
        <end position="289"/>
    </location>
</feature>
<evidence type="ECO:0000256" key="3">
    <source>
        <dbReference type="ARBA" id="ARBA00022723"/>
    </source>
</evidence>
<evidence type="ECO:0000313" key="9">
    <source>
        <dbReference type="EMBL" id="QDS97032.1"/>
    </source>
</evidence>
<feature type="transmembrane region" description="Helical" evidence="7">
    <location>
        <begin position="408"/>
        <end position="434"/>
    </location>
</feature>
<evidence type="ECO:0000256" key="5">
    <source>
        <dbReference type="ARBA" id="ARBA00023004"/>
    </source>
</evidence>
<keyword evidence="7" id="KW-1133">Transmembrane helix</keyword>
<dbReference type="EMBL" id="CP036263">
    <property type="protein sequence ID" value="QDS97032.1"/>
    <property type="molecule type" value="Genomic_DNA"/>
</dbReference>
<sequence>MPTLEAPAAPESGITLVESLLAEQQQTTAVERFAQQHEQASEPLLASHYRDLIPLSKPKPGEQYAFEVDLDVCSGCKACVAACHNLNGLEEAEQWRNVGMLHGGSEQLPVLQHVTTACHHCIDPACLSGCPVLAYDKDPLTGIVRHLDDQCIGCQYCIFMCPYDVPQYNPAKGIVRKCDMCHDRLAVGEAPACVQSCPNQAISIRTVNVESVIEASESNQFLPTAPEPGITLPTTVYKSKKPLPRNMLPADYYSADRQHSHLALVVMLVFTQLSVGAFVVGQVLVSGAWADPLMLATIRPAYAIAGLLVGLVGMNAAVFHLGRPLYAFRALLGLRTSWLSREILAFSVFAGFAIANAAVVWLAKDQPKLVYLADGLGLMTALSGIVAVLCSVMIYVKTRRPFWSLHRTGSGFLLTSAVLGLPIALLVSLVACYWNTELSAHSIMQLYGQSICRWIMIAVATKLSLEASALVWLQGRQFSPLKRTALLLTGELSMTNLLRFFLGAMGGLLLPLVLLSEKASISGATSYQPLFIGLIVLLSTVLLVVGEMMERYLFFAASVAPKMPGATGT</sequence>
<feature type="transmembrane region" description="Helical" evidence="7">
    <location>
        <begin position="496"/>
        <end position="515"/>
    </location>
</feature>
<dbReference type="GO" id="GO:0051539">
    <property type="term" value="F:4 iron, 4 sulfur cluster binding"/>
    <property type="evidence" value="ECO:0007669"/>
    <property type="project" value="UniProtKB-KW"/>
</dbReference>
<dbReference type="PANTHER" id="PTHR43545:SF6">
    <property type="entry name" value="FORMATE DEHYDROGENASE, NITRATE-INDUCIBLE, IRON-SULFUR SUBUNIT"/>
    <property type="match status" value="1"/>
</dbReference>
<dbReference type="GO" id="GO:0019645">
    <property type="term" value="P:anaerobic electron transport chain"/>
    <property type="evidence" value="ECO:0007669"/>
    <property type="project" value="InterPro"/>
</dbReference>
<dbReference type="AlphaFoldDB" id="A0A517MQ89"/>
<dbReference type="InterPro" id="IPR017896">
    <property type="entry name" value="4Fe4S_Fe-S-bd"/>
</dbReference>
<dbReference type="Pfam" id="PF04976">
    <property type="entry name" value="DmsC"/>
    <property type="match status" value="1"/>
</dbReference>
<dbReference type="InterPro" id="IPR007059">
    <property type="entry name" value="DmsC"/>
</dbReference>
<dbReference type="Gene3D" id="3.30.70.20">
    <property type="match status" value="2"/>
</dbReference>
<name>A0A517MQ89_9BACT</name>
<keyword evidence="7" id="KW-0812">Transmembrane</keyword>
<reference evidence="9 10" key="1">
    <citation type="submission" date="2019-02" db="EMBL/GenBank/DDBJ databases">
        <title>Deep-cultivation of Planctomycetes and their phenomic and genomic characterization uncovers novel biology.</title>
        <authorList>
            <person name="Wiegand S."/>
            <person name="Jogler M."/>
            <person name="Boedeker C."/>
            <person name="Pinto D."/>
            <person name="Vollmers J."/>
            <person name="Rivas-Marin E."/>
            <person name="Kohn T."/>
            <person name="Peeters S.H."/>
            <person name="Heuer A."/>
            <person name="Rast P."/>
            <person name="Oberbeckmann S."/>
            <person name="Bunk B."/>
            <person name="Jeske O."/>
            <person name="Meyerdierks A."/>
            <person name="Storesund J.E."/>
            <person name="Kallscheuer N."/>
            <person name="Luecker S."/>
            <person name="Lage O.M."/>
            <person name="Pohl T."/>
            <person name="Merkel B.J."/>
            <person name="Hornburger P."/>
            <person name="Mueller R.-W."/>
            <person name="Bruemmer F."/>
            <person name="Labrenz M."/>
            <person name="Spormann A.M."/>
            <person name="Op den Camp H."/>
            <person name="Overmann J."/>
            <person name="Amann R."/>
            <person name="Jetten M.S.M."/>
            <person name="Mascher T."/>
            <person name="Medema M.H."/>
            <person name="Devos D.P."/>
            <person name="Kaster A.-K."/>
            <person name="Ovreas L."/>
            <person name="Rohde M."/>
            <person name="Galperin M.Y."/>
            <person name="Jogler C."/>
        </authorList>
    </citation>
    <scope>NUCLEOTIDE SEQUENCE [LARGE SCALE GENOMIC DNA]</scope>
    <source>
        <strain evidence="9 10">HG15A2</strain>
    </source>
</reference>
<evidence type="ECO:0000313" key="10">
    <source>
        <dbReference type="Proteomes" id="UP000319852"/>
    </source>
</evidence>
<keyword evidence="5" id="KW-0408">Iron</keyword>
<dbReference type="OrthoDB" id="9810688at2"/>
<keyword evidence="2" id="KW-0004">4Fe-4S</keyword>
<dbReference type="PROSITE" id="PS51379">
    <property type="entry name" value="4FE4S_FER_2"/>
    <property type="match status" value="2"/>
</dbReference>
<feature type="domain" description="4Fe-4S ferredoxin-type" evidence="8">
    <location>
        <begin position="64"/>
        <end position="94"/>
    </location>
</feature>
<keyword evidence="3" id="KW-0479">Metal-binding</keyword>
<feature type="transmembrane region" description="Helical" evidence="7">
    <location>
        <begin position="527"/>
        <end position="545"/>
    </location>
</feature>
<feature type="transmembrane region" description="Helical" evidence="7">
    <location>
        <begin position="301"/>
        <end position="322"/>
    </location>
</feature>
<dbReference type="GO" id="GO:0046872">
    <property type="term" value="F:metal ion binding"/>
    <property type="evidence" value="ECO:0007669"/>
    <property type="project" value="UniProtKB-KW"/>
</dbReference>
<protein>
    <submittedName>
        <fullName evidence="9">Anaerobic dimethyl sulfoxide reductase chain B</fullName>
    </submittedName>
</protein>
<dbReference type="KEGG" id="amob:HG15A2_02910"/>
<gene>
    <name evidence="9" type="primary">dmsB</name>
    <name evidence="9" type="ORF">HG15A2_02910</name>
</gene>
<evidence type="ECO:0000256" key="4">
    <source>
        <dbReference type="ARBA" id="ARBA00022737"/>
    </source>
</evidence>
<comment type="subcellular location">
    <subcellularLocation>
        <location evidence="1">Cell envelope</location>
    </subcellularLocation>
</comment>
<organism evidence="9 10">
    <name type="scientific">Adhaeretor mobilis</name>
    <dbReference type="NCBI Taxonomy" id="1930276"/>
    <lineage>
        <taxon>Bacteria</taxon>
        <taxon>Pseudomonadati</taxon>
        <taxon>Planctomycetota</taxon>
        <taxon>Planctomycetia</taxon>
        <taxon>Pirellulales</taxon>
        <taxon>Lacipirellulaceae</taxon>
        <taxon>Adhaeretor</taxon>
    </lineage>
</organism>